<name>A0A850ZZX4_SULDA</name>
<feature type="compositionally biased region" description="Polar residues" evidence="1">
    <location>
        <begin position="535"/>
        <end position="549"/>
    </location>
</feature>
<dbReference type="PROSITE" id="PS51338">
    <property type="entry name" value="IMD"/>
    <property type="match status" value="1"/>
</dbReference>
<feature type="region of interest" description="Disordered" evidence="1">
    <location>
        <begin position="469"/>
        <end position="632"/>
    </location>
</feature>
<dbReference type="GO" id="GO:0009898">
    <property type="term" value="C:cytoplasmic side of plasma membrane"/>
    <property type="evidence" value="ECO:0007669"/>
    <property type="project" value="TreeGrafter"/>
</dbReference>
<comment type="caution">
    <text evidence="4">The sequence shown here is derived from an EMBL/GenBank/DDBJ whole genome shotgun (WGS) entry which is preliminary data.</text>
</comment>
<dbReference type="PANTHER" id="PTHR15708">
    <property type="entry name" value="ACTIN BUNDLING/MISSING IN METASTASIS-RELATED"/>
    <property type="match status" value="1"/>
</dbReference>
<dbReference type="Gene3D" id="1.20.1270.60">
    <property type="entry name" value="Arfaptin homology (AH) domain/BAR domain"/>
    <property type="match status" value="1"/>
</dbReference>
<dbReference type="EMBL" id="WEKW01010189">
    <property type="protein sequence ID" value="NWI26063.1"/>
    <property type="molecule type" value="Genomic_DNA"/>
</dbReference>
<sequence length="632" mass="68349">GGTREIGSALTRMCMRHRSIESKLRQFSSALIDCLINPLQEQMEEWKKVANQLDKDHAKEYKKARQEIKKKSSDTLKLQKKAKKGRGDIQPQLDSALQDVNDKYLLLEETEKQAVRKALIEERGRFCTFISMLRPVIEEEISMLGEITHLQTISDDLKSLTMDPHKLPSSSEQVILDLKGSDYSWSYQTPPSSPSTTMSRKSSVCSSLNSVNSSDSRSSGSHSHSPSSHYRYRSSNLPQQAPMRLSSVSSHDSGFMSQDAFQSKSPSPMPPEAPNQLSNGFYHCSLSSDPSVASVGAGPFPHFPPVSRAWTRAPSALLPDYVHYYTIGPGMLPSSKIPSWKDWAKPGPYDQPMVNTLQRRKEKREPDLNGGAQSGPAVPPEEAQRPRSMTVSAATRGEEMEACEELALALTRGLQLDTQRSSRDSLQCSSGYSTQTTTPCCSEDTIPSQGLPTTLGPVIVTPGVATIRRTPSTKPSVRRGTIGGGPIPIKTPVIPVKTPTVPDIPGGLPGTLAGTEECPEQSPESPAAGDGGQGVTSMPSSSWSGQASVNPPPSSQKLSAADEQRQAVPESEGEESDRDGVSVLAPPSQPELDPGELSPGDAPQGEDMLNAIRRGVKLKKTTTNDRSAPRIS</sequence>
<protein>
    <submittedName>
        <fullName evidence="4">MTSS1 protein</fullName>
    </submittedName>
</protein>
<dbReference type="Proteomes" id="UP000619137">
    <property type="component" value="Unassembled WGS sequence"/>
</dbReference>
<proteinExistence type="predicted"/>
<dbReference type="GO" id="GO:0007009">
    <property type="term" value="P:plasma membrane organization"/>
    <property type="evidence" value="ECO:0007669"/>
    <property type="project" value="InterPro"/>
</dbReference>
<feature type="domain" description="WH2" evidence="2">
    <location>
        <begin position="604"/>
        <end position="621"/>
    </location>
</feature>
<dbReference type="Pfam" id="PF02205">
    <property type="entry name" value="WH2"/>
    <property type="match status" value="1"/>
</dbReference>
<feature type="compositionally biased region" description="Polar residues" evidence="1">
    <location>
        <begin position="246"/>
        <end position="266"/>
    </location>
</feature>
<gene>
    <name evidence="4" type="primary">Mtss1</name>
    <name evidence="4" type="ORF">SULDAC_R03397</name>
</gene>
<accession>A0A850ZZX4</accession>
<dbReference type="AlphaFoldDB" id="A0A850ZZX4"/>
<dbReference type="GO" id="GO:0015629">
    <property type="term" value="C:actin cytoskeleton"/>
    <property type="evidence" value="ECO:0007669"/>
    <property type="project" value="TreeGrafter"/>
</dbReference>
<feature type="region of interest" description="Disordered" evidence="1">
    <location>
        <begin position="419"/>
        <end position="440"/>
    </location>
</feature>
<keyword evidence="5" id="KW-1185">Reference proteome</keyword>
<dbReference type="InterPro" id="IPR003124">
    <property type="entry name" value="WH2_dom"/>
</dbReference>
<dbReference type="InterPro" id="IPR030127">
    <property type="entry name" value="MTSS1/MTSS2"/>
</dbReference>
<dbReference type="GO" id="GO:0005543">
    <property type="term" value="F:phospholipid binding"/>
    <property type="evidence" value="ECO:0007669"/>
    <property type="project" value="TreeGrafter"/>
</dbReference>
<feature type="region of interest" description="Disordered" evidence="1">
    <location>
        <begin position="359"/>
        <end position="397"/>
    </location>
</feature>
<dbReference type="GO" id="GO:0032233">
    <property type="term" value="P:positive regulation of actin filament bundle assembly"/>
    <property type="evidence" value="ECO:0007669"/>
    <property type="project" value="TreeGrafter"/>
</dbReference>
<feature type="compositionally biased region" description="Low complexity" evidence="1">
    <location>
        <begin position="186"/>
        <end position="236"/>
    </location>
</feature>
<organism evidence="4 5">
    <name type="scientific">Sula dactylatra</name>
    <name type="common">Masked booby</name>
    <dbReference type="NCBI Taxonomy" id="56068"/>
    <lineage>
        <taxon>Eukaryota</taxon>
        <taxon>Metazoa</taxon>
        <taxon>Chordata</taxon>
        <taxon>Craniata</taxon>
        <taxon>Vertebrata</taxon>
        <taxon>Euteleostomi</taxon>
        <taxon>Archelosauria</taxon>
        <taxon>Archosauria</taxon>
        <taxon>Dinosauria</taxon>
        <taxon>Saurischia</taxon>
        <taxon>Theropoda</taxon>
        <taxon>Coelurosauria</taxon>
        <taxon>Aves</taxon>
        <taxon>Neognathae</taxon>
        <taxon>Neoaves</taxon>
        <taxon>Aequornithes</taxon>
        <taxon>Suliformes</taxon>
        <taxon>Sulidae</taxon>
        <taxon>Sula</taxon>
    </lineage>
</organism>
<dbReference type="InterPro" id="IPR027267">
    <property type="entry name" value="AH/BAR_dom_sf"/>
</dbReference>
<evidence type="ECO:0000256" key="1">
    <source>
        <dbReference type="SAM" id="MobiDB-lite"/>
    </source>
</evidence>
<feature type="compositionally biased region" description="Low complexity" evidence="1">
    <location>
        <begin position="487"/>
        <end position="501"/>
    </location>
</feature>
<feature type="region of interest" description="Disordered" evidence="1">
    <location>
        <begin position="71"/>
        <end position="90"/>
    </location>
</feature>
<dbReference type="GO" id="GO:0034334">
    <property type="term" value="P:adherens junction maintenance"/>
    <property type="evidence" value="ECO:0007669"/>
    <property type="project" value="TreeGrafter"/>
</dbReference>
<dbReference type="Pfam" id="PF08397">
    <property type="entry name" value="IMD"/>
    <property type="match status" value="1"/>
</dbReference>
<evidence type="ECO:0000259" key="3">
    <source>
        <dbReference type="PROSITE" id="PS51338"/>
    </source>
</evidence>
<dbReference type="PANTHER" id="PTHR15708:SF10">
    <property type="entry name" value="PROTEIN MTSS 1"/>
    <property type="match status" value="1"/>
</dbReference>
<dbReference type="SUPFAM" id="SSF103657">
    <property type="entry name" value="BAR/IMD domain-like"/>
    <property type="match status" value="1"/>
</dbReference>
<feature type="domain" description="IMD" evidence="3">
    <location>
        <begin position="1"/>
        <end position="181"/>
    </location>
</feature>
<dbReference type="CDD" id="cd22060">
    <property type="entry name" value="WH2_MTSS1"/>
    <property type="match status" value="1"/>
</dbReference>
<dbReference type="FunFam" id="1.20.1270.60:FF:000066">
    <property type="entry name" value="Metastasis suppressor protein 1"/>
    <property type="match status" value="1"/>
</dbReference>
<feature type="non-terminal residue" evidence="4">
    <location>
        <position position="1"/>
    </location>
</feature>
<dbReference type="GO" id="GO:0003779">
    <property type="term" value="F:actin binding"/>
    <property type="evidence" value="ECO:0007669"/>
    <property type="project" value="InterPro"/>
</dbReference>
<feature type="region of interest" description="Disordered" evidence="1">
    <location>
        <begin position="186"/>
        <end position="277"/>
    </location>
</feature>
<feature type="non-terminal residue" evidence="4">
    <location>
        <position position="632"/>
    </location>
</feature>
<reference evidence="4" key="1">
    <citation type="submission" date="2019-10" db="EMBL/GenBank/DDBJ databases">
        <title>Bird 10,000 Genomes (B10K) Project - Family phase.</title>
        <authorList>
            <person name="Zhang G."/>
        </authorList>
    </citation>
    <scope>NUCLEOTIDE SEQUENCE</scope>
    <source>
        <strain evidence="4">B10K-DU-002-49</strain>
        <tissue evidence="4">Muscle</tissue>
    </source>
</reference>
<dbReference type="PROSITE" id="PS51082">
    <property type="entry name" value="WH2"/>
    <property type="match status" value="1"/>
</dbReference>
<evidence type="ECO:0000313" key="4">
    <source>
        <dbReference type="EMBL" id="NWI26063.1"/>
    </source>
</evidence>
<dbReference type="InterPro" id="IPR013606">
    <property type="entry name" value="I-BAR_dom"/>
</dbReference>
<evidence type="ECO:0000313" key="5">
    <source>
        <dbReference type="Proteomes" id="UP000619137"/>
    </source>
</evidence>
<evidence type="ECO:0000259" key="2">
    <source>
        <dbReference type="PROSITE" id="PS51082"/>
    </source>
</evidence>